<keyword evidence="10" id="KW-0472">Membrane</keyword>
<dbReference type="SUPFAM" id="SSF55874">
    <property type="entry name" value="ATPase domain of HSP90 chaperone/DNA topoisomerase II/histidine kinase"/>
    <property type="match status" value="1"/>
</dbReference>
<evidence type="ECO:0000256" key="7">
    <source>
        <dbReference type="ARBA" id="ARBA00022840"/>
    </source>
</evidence>
<evidence type="ECO:0000256" key="3">
    <source>
        <dbReference type="ARBA" id="ARBA00022553"/>
    </source>
</evidence>
<dbReference type="CDD" id="cd16917">
    <property type="entry name" value="HATPase_UhpB-NarQ-NarX-like"/>
    <property type="match status" value="1"/>
</dbReference>
<sequence length="394" mass="44679">MLKALQVRNLTNWIKVFTYVSATVLLIANNTFDKLTYLIPILIVIFFINYWRDNFLVSNNKPIHHIWISIALELMLIISISFIDKNDINLLLFYICVSSTTIIHPFRYSISLVVAYIASMFFIYAMKNGFTSLTKSIIPMVFNYGVSIAFVVGMSYLVKLQIREKEKLGHMNDELEQAYKKLIENSAASQKLSVEQERTRMAREIHDTLAHTLTTLIVQLEVCKKLAALDPSRLPTELEKAQELSRSGFNDVKRSIKALRPQAMEEKSFFASVASIVNETMESTNVHITLDNLLSKDIKLQSQIEVALFRVIQESITNAIRHGQADEIKIHIKKDNSSLKLCIVDNGAGCINIKKGYGMKGIQERIEGLNGRVEFSSSQGNGFKTEVSIPYEVV</sequence>
<comment type="catalytic activity">
    <reaction evidence="1">
        <text>ATP + protein L-histidine = ADP + protein N-phospho-L-histidine.</text>
        <dbReference type="EC" id="2.7.13.3"/>
    </reaction>
</comment>
<keyword evidence="6 12" id="KW-0418">Kinase</keyword>
<dbReference type="EC" id="2.7.13.3" evidence="2"/>
<feature type="transmembrane region" description="Helical" evidence="10">
    <location>
        <begin position="105"/>
        <end position="125"/>
    </location>
</feature>
<proteinExistence type="predicted"/>
<accession>A0ABN1J0E0</accession>
<dbReference type="InterPro" id="IPR036890">
    <property type="entry name" value="HATPase_C_sf"/>
</dbReference>
<dbReference type="Pfam" id="PF02518">
    <property type="entry name" value="HATPase_c"/>
    <property type="match status" value="1"/>
</dbReference>
<dbReference type="EMBL" id="BAAACF010000001">
    <property type="protein sequence ID" value="GAA0725106.1"/>
    <property type="molecule type" value="Genomic_DNA"/>
</dbReference>
<evidence type="ECO:0000256" key="4">
    <source>
        <dbReference type="ARBA" id="ARBA00022679"/>
    </source>
</evidence>
<keyword evidence="10" id="KW-0812">Transmembrane</keyword>
<keyword evidence="10" id="KW-1133">Transmembrane helix</keyword>
<evidence type="ECO:0000313" key="12">
    <source>
        <dbReference type="EMBL" id="GAA0725106.1"/>
    </source>
</evidence>
<dbReference type="SMART" id="SM00387">
    <property type="entry name" value="HATPase_c"/>
    <property type="match status" value="1"/>
</dbReference>
<dbReference type="PANTHER" id="PTHR24421:SF10">
    <property type="entry name" value="NITRATE_NITRITE SENSOR PROTEIN NARQ"/>
    <property type="match status" value="1"/>
</dbReference>
<keyword evidence="3" id="KW-0597">Phosphoprotein</keyword>
<gene>
    <name evidence="12" type="ORF">GCM10008905_19900</name>
</gene>
<evidence type="ECO:0000259" key="11">
    <source>
        <dbReference type="SMART" id="SM00387"/>
    </source>
</evidence>
<dbReference type="RefSeq" id="WP_343769262.1">
    <property type="nucleotide sequence ID" value="NZ_BAAACF010000001.1"/>
</dbReference>
<dbReference type="Proteomes" id="UP001500339">
    <property type="component" value="Unassembled WGS sequence"/>
</dbReference>
<feature type="transmembrane region" description="Helical" evidence="10">
    <location>
        <begin position="12"/>
        <end position="28"/>
    </location>
</feature>
<feature type="coiled-coil region" evidence="9">
    <location>
        <begin position="165"/>
        <end position="192"/>
    </location>
</feature>
<comment type="caution">
    <text evidence="12">The sequence shown here is derived from an EMBL/GenBank/DDBJ whole genome shotgun (WGS) entry which is preliminary data.</text>
</comment>
<dbReference type="InterPro" id="IPR003594">
    <property type="entry name" value="HATPase_dom"/>
</dbReference>
<evidence type="ECO:0000256" key="2">
    <source>
        <dbReference type="ARBA" id="ARBA00012438"/>
    </source>
</evidence>
<keyword evidence="13" id="KW-1185">Reference proteome</keyword>
<feature type="transmembrane region" description="Helical" evidence="10">
    <location>
        <begin position="35"/>
        <end position="52"/>
    </location>
</feature>
<organism evidence="12 13">
    <name type="scientific">Clostridium malenominatum</name>
    <dbReference type="NCBI Taxonomy" id="1539"/>
    <lineage>
        <taxon>Bacteria</taxon>
        <taxon>Bacillati</taxon>
        <taxon>Bacillota</taxon>
        <taxon>Clostridia</taxon>
        <taxon>Eubacteriales</taxon>
        <taxon>Clostridiaceae</taxon>
        <taxon>Clostridium</taxon>
    </lineage>
</organism>
<keyword evidence="5" id="KW-0547">Nucleotide-binding</keyword>
<dbReference type="PANTHER" id="PTHR24421">
    <property type="entry name" value="NITRATE/NITRITE SENSOR PROTEIN NARX-RELATED"/>
    <property type="match status" value="1"/>
</dbReference>
<keyword evidence="8" id="KW-0902">Two-component regulatory system</keyword>
<feature type="transmembrane region" description="Helical" evidence="10">
    <location>
        <begin position="64"/>
        <end position="84"/>
    </location>
</feature>
<evidence type="ECO:0000256" key="6">
    <source>
        <dbReference type="ARBA" id="ARBA00022777"/>
    </source>
</evidence>
<evidence type="ECO:0000256" key="5">
    <source>
        <dbReference type="ARBA" id="ARBA00022741"/>
    </source>
</evidence>
<dbReference type="GO" id="GO:0016301">
    <property type="term" value="F:kinase activity"/>
    <property type="evidence" value="ECO:0007669"/>
    <property type="project" value="UniProtKB-KW"/>
</dbReference>
<evidence type="ECO:0000256" key="8">
    <source>
        <dbReference type="ARBA" id="ARBA00023012"/>
    </source>
</evidence>
<dbReference type="InterPro" id="IPR050482">
    <property type="entry name" value="Sensor_HK_TwoCompSys"/>
</dbReference>
<feature type="transmembrane region" description="Helical" evidence="10">
    <location>
        <begin position="137"/>
        <end position="158"/>
    </location>
</feature>
<keyword evidence="7" id="KW-0067">ATP-binding</keyword>
<protein>
    <recommendedName>
        <fullName evidence="2">histidine kinase</fullName>
        <ecNumber evidence="2">2.7.13.3</ecNumber>
    </recommendedName>
</protein>
<dbReference type="Gene3D" id="3.30.565.10">
    <property type="entry name" value="Histidine kinase-like ATPase, C-terminal domain"/>
    <property type="match status" value="1"/>
</dbReference>
<evidence type="ECO:0000256" key="1">
    <source>
        <dbReference type="ARBA" id="ARBA00000085"/>
    </source>
</evidence>
<name>A0ABN1J0E0_9CLOT</name>
<reference evidence="12 13" key="1">
    <citation type="journal article" date="2019" name="Int. J. Syst. Evol. Microbiol.">
        <title>The Global Catalogue of Microorganisms (GCM) 10K type strain sequencing project: providing services to taxonomists for standard genome sequencing and annotation.</title>
        <authorList>
            <consortium name="The Broad Institute Genomics Platform"/>
            <consortium name="The Broad Institute Genome Sequencing Center for Infectious Disease"/>
            <person name="Wu L."/>
            <person name="Ma J."/>
        </authorList>
    </citation>
    <scope>NUCLEOTIDE SEQUENCE [LARGE SCALE GENOMIC DNA]</scope>
    <source>
        <strain evidence="12 13">JCM 1405</strain>
    </source>
</reference>
<dbReference type="InterPro" id="IPR011712">
    <property type="entry name" value="Sig_transdc_His_kin_sub3_dim/P"/>
</dbReference>
<keyword evidence="9" id="KW-0175">Coiled coil</keyword>
<dbReference type="Gene3D" id="1.20.5.1930">
    <property type="match status" value="1"/>
</dbReference>
<dbReference type="Pfam" id="PF07730">
    <property type="entry name" value="HisKA_3"/>
    <property type="match status" value="1"/>
</dbReference>
<keyword evidence="4" id="KW-0808">Transferase</keyword>
<evidence type="ECO:0000256" key="9">
    <source>
        <dbReference type="SAM" id="Coils"/>
    </source>
</evidence>
<evidence type="ECO:0000256" key="10">
    <source>
        <dbReference type="SAM" id="Phobius"/>
    </source>
</evidence>
<feature type="domain" description="Histidine kinase/HSP90-like ATPase" evidence="11">
    <location>
        <begin position="303"/>
        <end position="393"/>
    </location>
</feature>
<evidence type="ECO:0000313" key="13">
    <source>
        <dbReference type="Proteomes" id="UP001500339"/>
    </source>
</evidence>